<organism evidence="7 8">
    <name type="scientific">Actinomadura luzonensis</name>
    <dbReference type="NCBI Taxonomy" id="2805427"/>
    <lineage>
        <taxon>Bacteria</taxon>
        <taxon>Bacillati</taxon>
        <taxon>Actinomycetota</taxon>
        <taxon>Actinomycetes</taxon>
        <taxon>Streptosporangiales</taxon>
        <taxon>Thermomonosporaceae</taxon>
        <taxon>Actinomadura</taxon>
    </lineage>
</organism>
<gene>
    <name evidence="7" type="ORF">MF672_007095</name>
</gene>
<protein>
    <submittedName>
        <fullName evidence="7">Alpha/beta hydrolase</fullName>
    </submittedName>
</protein>
<feature type="signal peptide" evidence="5">
    <location>
        <begin position="1"/>
        <end position="22"/>
    </location>
</feature>
<dbReference type="EMBL" id="JAKRKC020000001">
    <property type="protein sequence ID" value="MCK2213560.1"/>
    <property type="molecule type" value="Genomic_DNA"/>
</dbReference>
<dbReference type="Proteomes" id="UP001317259">
    <property type="component" value="Unassembled WGS sequence"/>
</dbReference>
<evidence type="ECO:0000256" key="4">
    <source>
        <dbReference type="SAM" id="MobiDB-lite"/>
    </source>
</evidence>
<evidence type="ECO:0000259" key="6">
    <source>
        <dbReference type="Pfam" id="PF08386"/>
    </source>
</evidence>
<dbReference type="InterPro" id="IPR051601">
    <property type="entry name" value="Serine_prot/Carboxylest_S33"/>
</dbReference>
<dbReference type="SUPFAM" id="SSF53474">
    <property type="entry name" value="alpha/beta-Hydrolases"/>
    <property type="match status" value="1"/>
</dbReference>
<sequence>MRKPLVTLLLGAVLLAGCGTTADPPATPQSPPPAGAVAWRPCTGLTGADGRTQAPSPDVECGTIKVPLDHDRPGGEQLDLALIRVRATGDRLGSLVFNFGGPGASGVDTLALAARAFASLGTRYDLVSFDPRGVDRSAGVRCGGQVDKLLEAEATDGGDRLAAEFAAACAKDSGKLLPHVGTVSAAKDLDLLRAALGEPRLNYFGMSYGTHLGAVYATLHPRNVGRFVLDGAFDPTVTFEEQAVAQATGFRHAFEAFAASCVAQGCDLGADPAAVERTVEGLLDRLKKRPLGVGDRELDFPRAQLAVITPLYAKATWPMLEQAAAAAVDGDGTALLALADSYTGRRPDGTYSTMMTSLRAVNCADTDERPTAADTARINERIRKIFPILAADGAPAGICAHWPVPGDDAAKHVDATGSAPIVVIGGKGDPATPYPWAVALTEQLRTGVLVTYEGEGHGAYLSGSACVLRTVDAYLLKGETPAAGTSCPA</sequence>
<evidence type="ECO:0000256" key="3">
    <source>
        <dbReference type="ARBA" id="ARBA00022801"/>
    </source>
</evidence>
<proteinExistence type="inferred from homology"/>
<dbReference type="PANTHER" id="PTHR43248:SF29">
    <property type="entry name" value="TRIPEPTIDYL AMINOPEPTIDASE"/>
    <property type="match status" value="1"/>
</dbReference>
<dbReference type="PANTHER" id="PTHR43248">
    <property type="entry name" value="2-SUCCINYL-6-HYDROXY-2,4-CYCLOHEXADIENE-1-CARBOXYLATE SYNTHASE"/>
    <property type="match status" value="1"/>
</dbReference>
<name>A0ABT0FMI9_9ACTN</name>
<dbReference type="Gene3D" id="3.40.50.1820">
    <property type="entry name" value="alpha/beta hydrolase"/>
    <property type="match status" value="1"/>
</dbReference>
<feature type="region of interest" description="Disordered" evidence="4">
    <location>
        <begin position="23"/>
        <end position="58"/>
    </location>
</feature>
<keyword evidence="8" id="KW-1185">Reference proteome</keyword>
<dbReference type="InterPro" id="IPR029058">
    <property type="entry name" value="AB_hydrolase_fold"/>
</dbReference>
<evidence type="ECO:0000313" key="8">
    <source>
        <dbReference type="Proteomes" id="UP001317259"/>
    </source>
</evidence>
<feature type="compositionally biased region" description="Pro residues" evidence="4">
    <location>
        <begin position="25"/>
        <end position="34"/>
    </location>
</feature>
<evidence type="ECO:0000256" key="1">
    <source>
        <dbReference type="ARBA" id="ARBA00010088"/>
    </source>
</evidence>
<dbReference type="RefSeq" id="WP_242377776.1">
    <property type="nucleotide sequence ID" value="NZ_JAKRKC020000001.1"/>
</dbReference>
<evidence type="ECO:0000256" key="2">
    <source>
        <dbReference type="ARBA" id="ARBA00022729"/>
    </source>
</evidence>
<comment type="caution">
    <text evidence="7">The sequence shown here is derived from an EMBL/GenBank/DDBJ whole genome shotgun (WGS) entry which is preliminary data.</text>
</comment>
<comment type="similarity">
    <text evidence="1">Belongs to the peptidase S33 family.</text>
</comment>
<keyword evidence="2 5" id="KW-0732">Signal</keyword>
<evidence type="ECO:0000313" key="7">
    <source>
        <dbReference type="EMBL" id="MCK2213560.1"/>
    </source>
</evidence>
<dbReference type="GO" id="GO:0016787">
    <property type="term" value="F:hydrolase activity"/>
    <property type="evidence" value="ECO:0007669"/>
    <property type="project" value="UniProtKB-KW"/>
</dbReference>
<feature type="domain" description="Peptidase S33 tripeptidyl aminopeptidase-like C-terminal" evidence="6">
    <location>
        <begin position="399"/>
        <end position="487"/>
    </location>
</feature>
<reference evidence="7 8" key="1">
    <citation type="submission" date="2022-04" db="EMBL/GenBank/DDBJ databases">
        <title>Genome draft of Actinomadura sp. ATCC 31491.</title>
        <authorList>
            <person name="Shi X."/>
            <person name="Du Y."/>
        </authorList>
    </citation>
    <scope>NUCLEOTIDE SEQUENCE [LARGE SCALE GENOMIC DNA]</scope>
    <source>
        <strain evidence="7 8">ATCC 31491</strain>
    </source>
</reference>
<evidence type="ECO:0000256" key="5">
    <source>
        <dbReference type="SAM" id="SignalP"/>
    </source>
</evidence>
<feature type="chain" id="PRO_5045091190" evidence="5">
    <location>
        <begin position="23"/>
        <end position="489"/>
    </location>
</feature>
<dbReference type="Pfam" id="PF08386">
    <property type="entry name" value="Abhydrolase_4"/>
    <property type="match status" value="1"/>
</dbReference>
<keyword evidence="3 7" id="KW-0378">Hydrolase</keyword>
<dbReference type="InterPro" id="IPR013595">
    <property type="entry name" value="Pept_S33_TAP-like_C"/>
</dbReference>
<dbReference type="PROSITE" id="PS51257">
    <property type="entry name" value="PROKAR_LIPOPROTEIN"/>
    <property type="match status" value="1"/>
</dbReference>
<accession>A0ABT0FMI9</accession>